<gene>
    <name evidence="2" type="ORF">HYN48_11190</name>
</gene>
<keyword evidence="1" id="KW-0732">Signal</keyword>
<dbReference type="RefSeq" id="WP_108371737.1">
    <property type="nucleotide sequence ID" value="NZ_CP028811.1"/>
</dbReference>
<keyword evidence="3" id="KW-1185">Reference proteome</keyword>
<evidence type="ECO:0000313" key="2">
    <source>
        <dbReference type="EMBL" id="AWA30607.1"/>
    </source>
</evidence>
<proteinExistence type="predicted"/>
<evidence type="ECO:0008006" key="4">
    <source>
        <dbReference type="Google" id="ProtNLM"/>
    </source>
</evidence>
<dbReference type="Proteomes" id="UP000244193">
    <property type="component" value="Chromosome"/>
</dbReference>
<feature type="signal peptide" evidence="1">
    <location>
        <begin position="1"/>
        <end position="27"/>
    </location>
</feature>
<dbReference type="InterPro" id="IPR032675">
    <property type="entry name" value="LRR_dom_sf"/>
</dbReference>
<dbReference type="InterPro" id="IPR021655">
    <property type="entry name" value="Put_metal-bd"/>
</dbReference>
<dbReference type="NCBIfam" id="NF033708">
    <property type="entry name" value="T9SS_Cterm_ChiA"/>
    <property type="match status" value="1"/>
</dbReference>
<evidence type="ECO:0000256" key="1">
    <source>
        <dbReference type="SAM" id="SignalP"/>
    </source>
</evidence>
<evidence type="ECO:0000313" key="3">
    <source>
        <dbReference type="Proteomes" id="UP000244193"/>
    </source>
</evidence>
<reference evidence="2 3" key="1">
    <citation type="submission" date="2018-04" db="EMBL/GenBank/DDBJ databases">
        <title>Genome sequencing of Flavobacterium sp. HYN0048.</title>
        <authorList>
            <person name="Yi H."/>
            <person name="Baek C."/>
        </authorList>
    </citation>
    <scope>NUCLEOTIDE SEQUENCE [LARGE SCALE GENOMIC DNA]</scope>
    <source>
        <strain evidence="2 3">HYN0048</strain>
    </source>
</reference>
<organism evidence="2 3">
    <name type="scientific">Flavobacterium magnum</name>
    <dbReference type="NCBI Taxonomy" id="2162713"/>
    <lineage>
        <taxon>Bacteria</taxon>
        <taxon>Pseudomonadati</taxon>
        <taxon>Bacteroidota</taxon>
        <taxon>Flavobacteriia</taxon>
        <taxon>Flavobacteriales</taxon>
        <taxon>Flavobacteriaceae</taxon>
        <taxon>Flavobacterium</taxon>
    </lineage>
</organism>
<dbReference type="KEGG" id="fmg:HYN48_11190"/>
<protein>
    <recommendedName>
        <fullName evidence="4">Secretion system C-terminal sorting domain-containing protein</fullName>
    </recommendedName>
</protein>
<dbReference type="EMBL" id="CP028811">
    <property type="protein sequence ID" value="AWA30607.1"/>
    <property type="molecule type" value="Genomic_DNA"/>
</dbReference>
<dbReference type="Pfam" id="PF11617">
    <property type="entry name" value="Cu-binding_MopE"/>
    <property type="match status" value="1"/>
</dbReference>
<accession>A0A2S0RF96</accession>
<feature type="chain" id="PRO_5015657767" description="Secretion system C-terminal sorting domain-containing protein" evidence="1">
    <location>
        <begin position="28"/>
        <end position="1467"/>
    </location>
</feature>
<dbReference type="Gene3D" id="3.80.10.10">
    <property type="entry name" value="Ribonuclease Inhibitor"/>
    <property type="match status" value="1"/>
</dbReference>
<name>A0A2S0RF96_9FLAO</name>
<dbReference type="OrthoDB" id="906679at2"/>
<sequence>MKKNLHLYQAALILICCLFLQPLRAQSAGFDSSFIVLSINNGGNAYYDLQGNTGNPDFEGAALGTFCEGSAGLVLKGAEHNVYKCGGCDLSSTRLYYRIYPAGGSPGAFISNNIGFASGGANGCGGANQQWAVTGYSTNLLSGLTPGNYIMEVYSDATVSCSGGTVYAGNFGNNFKAAFTVNGVVNYYADNDNDGFGNYYAQQSSCIGAPIGYVSNATDCNDNQIQYLDADGDGFGSLTQVACGLANNVDCNDNQLQYLDTDGDGFGANIMVACGVTNNSDCNDNQLQYLDADGDGFGSTTQVACGLANNVDCNDNQLQYLDADGDGFGANIMVACGVTNNSDCNDNQIQYLDADGDGFGSLIQVACGLVNNVDCNDNQLQYLDADGDGFGANIMVACGVINNSDCNDNQLQYFDADGDGFGSTTQVACGLVNNVDCNDNQLQYLDADGDGFGANIMVACGVINNSDCNDNQLQYFDADGDGFGSTTQVACGLANNVDCNDNQLQYLDTDGDGFGANIMVACGVTNNSDCNDNQIQYLDADGDGFGSLTQVACGLVNNVDCDDNQLQYLDTDGDGFGANIMVACGVTNNSDCNDNQLQYLDADGDGFGSTTQVACGLANNVDCDDNQLQYLDTDGDGFGANIMVACGVTNNSDCNDNQLQYFDADGDGFGSTTQVACGLVNNVDCNDNQLQYLDADGDGFGANIMVACGVTNNSDCNDNQLQYLDADGDGFGSLTQVACGLVNNVDCNDNQLQYLDTDGDGFGANIMVACGVTNNSDCNDNQLQYLDADGDGFGSRTQIACGLVNNVDCNDNQLQYLDTDGDGFGANIMVACGVTNNSDCNDNQLRYADIDGDGYGSMLKVACGGVTDNTDCNDGDMMVWQSNPLYIDTDGDGFDGGSETVCYGALIPASYMETTNGFDCNDANSNVNPGVFEIMDNGIDDDCNGMTDAVPYCTVATTWDGSNWSNNYPVADQPAIIAGNFTASADLQACSLTITGNAQVTVLGGADFKITGAVSVNAGSSLTFENNANLIQTDNTTNTGSIKIKRNTNMRRLDYTYWSSPVAAQNLLAFSPVTVTNRFMTIDEQTNSFVTQNPAITQFAAAKGYVIRAPNNFPATPTAFTGIFNGVPHNGDVTIGATMNGQGYNLIGNPYPSPVDANAFLAENPGTLYFWTHRNQDAASGENYATYTIVGGTASASGSVEPNGTIQVGQGFIFRPVTPGTVAFRNAMRSGNNQNQFFREAGIEKHRIWLNLSEGETPSNQILIAYATAATQEADAAMDALMVPSTHSFVSNLIDGENYVIQARALPFENTDEVPLAFQAAQPGTYTFSIDHVDGLFTQGQEIYIKDYLTGTVYNLGASPYSFASAAGVFASRFSIVYQNAPLATENLIPLVDHIVVFKTQHGLSIQSANAPIATVRVFDVRGRLVAEKVQVNGSLTTIDDLAAEQQVLLVQVTDVNHHSVTKKVVY</sequence>